<accession>A0AA40FBV8</accession>
<comment type="caution">
    <text evidence="3">The sequence shown here is derived from an EMBL/GenBank/DDBJ whole genome shotgun (WGS) entry which is preliminary data.</text>
</comment>
<feature type="coiled-coil region" evidence="1">
    <location>
        <begin position="328"/>
        <end position="355"/>
    </location>
</feature>
<proteinExistence type="predicted"/>
<reference evidence="3" key="1">
    <citation type="submission" date="2023-06" db="EMBL/GenBank/DDBJ databases">
        <title>Genome-scale phylogeny and comparative genomics of the fungal order Sordariales.</title>
        <authorList>
            <consortium name="Lawrence Berkeley National Laboratory"/>
            <person name="Hensen N."/>
            <person name="Bonometti L."/>
            <person name="Westerberg I."/>
            <person name="Brannstrom I.O."/>
            <person name="Guillou S."/>
            <person name="Cros-Aarteil S."/>
            <person name="Calhoun S."/>
            <person name="Haridas S."/>
            <person name="Kuo A."/>
            <person name="Mondo S."/>
            <person name="Pangilinan J."/>
            <person name="Riley R."/>
            <person name="LaButti K."/>
            <person name="Andreopoulos B."/>
            <person name="Lipzen A."/>
            <person name="Chen C."/>
            <person name="Yanf M."/>
            <person name="Daum C."/>
            <person name="Ng V."/>
            <person name="Clum A."/>
            <person name="Steindorff A."/>
            <person name="Ohm R."/>
            <person name="Martin F."/>
            <person name="Silar P."/>
            <person name="Natvig D."/>
            <person name="Lalanne C."/>
            <person name="Gautier V."/>
            <person name="Ament-velasquez S.L."/>
            <person name="Kruys A."/>
            <person name="Hutchinson M.I."/>
            <person name="Powell A.J."/>
            <person name="Barry K."/>
            <person name="Miller A.N."/>
            <person name="Grigoriev I.V."/>
            <person name="Debuchy R."/>
            <person name="Gladieux P."/>
            <person name="Thoren M.H."/>
            <person name="Johannesson H."/>
        </authorList>
    </citation>
    <scope>NUCLEOTIDE SEQUENCE</scope>
    <source>
        <strain evidence="3">SMH3187-1</strain>
    </source>
</reference>
<dbReference type="EMBL" id="JAUKUD010000001">
    <property type="protein sequence ID" value="KAK0754932.1"/>
    <property type="molecule type" value="Genomic_DNA"/>
</dbReference>
<feature type="compositionally biased region" description="Basic and acidic residues" evidence="2">
    <location>
        <begin position="204"/>
        <end position="213"/>
    </location>
</feature>
<keyword evidence="1" id="KW-0175">Coiled coil</keyword>
<dbReference type="Proteomes" id="UP001172155">
    <property type="component" value="Unassembled WGS sequence"/>
</dbReference>
<evidence type="ECO:0000256" key="2">
    <source>
        <dbReference type="SAM" id="MobiDB-lite"/>
    </source>
</evidence>
<name>A0AA40FBV8_9PEZI</name>
<sequence>MAPDEMNPEAEKFAKNQIAKLSGTSQLWATRLLSFVKNYYPNGLATHLDCNKILSELSRSKKITTYNDHPSGKNFTKMAAEIVAWKKTADKWSKCGSFPKFGNLESLMVQKILMVGTTPSNKGNQAFHNLDIDFAFEEGAKPTDPFWFDSKFADQTWRDGRMKAQETGWANISFAVNMNILFRSDRIKKGEKKEQVETDEEETDQHTEKDGNKRTLAYMLGSDSDDESQPAKKPIEVEEEDNDDEDEDGEVAGIDGKPAVSKNSKRIRLRKLWKIVNTPVTLTPFEEDQKTELGIGDALTFLDRKIEVSNTTTKKTLKEIEIEHDKEVAHLRQEIKNVRTEVRDAKEELKNMVVVSRLTNKVMIKVIEEKLKMKKGTLKAEVADELDKEQAKKDKASKSD</sequence>
<dbReference type="AlphaFoldDB" id="A0AA40FBV8"/>
<protein>
    <submittedName>
        <fullName evidence="3">Uncharacterized protein</fullName>
    </submittedName>
</protein>
<keyword evidence="4" id="KW-1185">Reference proteome</keyword>
<gene>
    <name evidence="3" type="ORF">B0T18DRAFT_49001</name>
</gene>
<feature type="compositionally biased region" description="Acidic residues" evidence="2">
    <location>
        <begin position="237"/>
        <end position="250"/>
    </location>
</feature>
<evidence type="ECO:0000313" key="3">
    <source>
        <dbReference type="EMBL" id="KAK0754932.1"/>
    </source>
</evidence>
<organism evidence="3 4">
    <name type="scientific">Schizothecium vesticola</name>
    <dbReference type="NCBI Taxonomy" id="314040"/>
    <lineage>
        <taxon>Eukaryota</taxon>
        <taxon>Fungi</taxon>
        <taxon>Dikarya</taxon>
        <taxon>Ascomycota</taxon>
        <taxon>Pezizomycotina</taxon>
        <taxon>Sordariomycetes</taxon>
        <taxon>Sordariomycetidae</taxon>
        <taxon>Sordariales</taxon>
        <taxon>Schizotheciaceae</taxon>
        <taxon>Schizothecium</taxon>
    </lineage>
</organism>
<evidence type="ECO:0000313" key="4">
    <source>
        <dbReference type="Proteomes" id="UP001172155"/>
    </source>
</evidence>
<feature type="region of interest" description="Disordered" evidence="2">
    <location>
        <begin position="190"/>
        <end position="258"/>
    </location>
</feature>
<evidence type="ECO:0000256" key="1">
    <source>
        <dbReference type="SAM" id="Coils"/>
    </source>
</evidence>